<dbReference type="InterPro" id="IPR001448">
    <property type="entry name" value="SASP_alpha/beta-type"/>
</dbReference>
<name>D7CLT8_SYNLT</name>
<protein>
    <submittedName>
        <fullName evidence="3">Small acid-soluble spore protein alpha/beta type</fullName>
    </submittedName>
</protein>
<keyword evidence="4" id="KW-1185">Reference proteome</keyword>
<evidence type="ECO:0000256" key="1">
    <source>
        <dbReference type="ARBA" id="ARBA00003863"/>
    </source>
</evidence>
<sequence length="101" mass="10976">MPRKGTNNRILVPQARAAMDQFKQESATELGVPLNASYNGELTTRQAGSIGGQMVKKMILAYENNLAGGNQVSLNQVQDLQQTKQQIQQSVQNAGQPGQSY</sequence>
<dbReference type="eggNOG" id="ENOG50303SP">
    <property type="taxonomic scope" value="Bacteria"/>
</dbReference>
<evidence type="ECO:0000256" key="2">
    <source>
        <dbReference type="ARBA" id="ARBA00022969"/>
    </source>
</evidence>
<organism evidence="3 4">
    <name type="scientific">Syntrophothermus lipocalidus (strain DSM 12680 / TGB-C1)</name>
    <dbReference type="NCBI Taxonomy" id="643648"/>
    <lineage>
        <taxon>Bacteria</taxon>
        <taxon>Bacillati</taxon>
        <taxon>Bacillota</taxon>
        <taxon>Clostridia</taxon>
        <taxon>Eubacteriales</taxon>
        <taxon>Syntrophomonadaceae</taxon>
        <taxon>Syntrophothermus</taxon>
    </lineage>
</organism>
<proteinExistence type="predicted"/>
<dbReference type="HOGENOM" id="CLU_169738_0_0_9"/>
<dbReference type="PANTHER" id="PTHR36107">
    <property type="entry name" value="SMALL, ACID-SOLUBLE SPORE PROTEIN A"/>
    <property type="match status" value="1"/>
</dbReference>
<reference evidence="3 4" key="2">
    <citation type="journal article" date="2010" name="Stand. Genomic Sci.">
        <title>Complete genome sequence of Syntrophothermus lipocalidus type strain (TGB-C1).</title>
        <authorList>
            <person name="Djao O.D."/>
            <person name="Zhang X."/>
            <person name="Lucas S."/>
            <person name="Lapidus A."/>
            <person name="Del Rio T.G."/>
            <person name="Nolan M."/>
            <person name="Tice H."/>
            <person name="Cheng J.F."/>
            <person name="Han C."/>
            <person name="Tapia R."/>
            <person name="Goodwin L."/>
            <person name="Pitluck S."/>
            <person name="Liolios K."/>
            <person name="Ivanova N."/>
            <person name="Mavromatis K."/>
            <person name="Mikhailova N."/>
            <person name="Ovchinnikova G."/>
            <person name="Pati A."/>
            <person name="Brambilla E."/>
            <person name="Chen A."/>
            <person name="Palaniappan K."/>
            <person name="Land M."/>
            <person name="Hauser L."/>
            <person name="Chang Y.J."/>
            <person name="Jeffries C.D."/>
            <person name="Rohde M."/>
            <person name="Sikorski J."/>
            <person name="Spring S."/>
            <person name="Goker M."/>
            <person name="Detter J.C."/>
            <person name="Woyke T."/>
            <person name="Bristow J."/>
            <person name="Eisen J.A."/>
            <person name="Markowitz V."/>
            <person name="Hugenholtz P."/>
            <person name="Kyrpides N.C."/>
            <person name="Klenk H.P."/>
        </authorList>
    </citation>
    <scope>NUCLEOTIDE SEQUENCE [LARGE SCALE GENOMIC DNA]</scope>
    <source>
        <strain evidence="4">DSM 12680 / TGB-C1</strain>
    </source>
</reference>
<dbReference type="Gene3D" id="6.10.10.80">
    <property type="entry name" value="Small, acid-soluble spore protein, alpha/beta type-like"/>
    <property type="match status" value="1"/>
</dbReference>
<evidence type="ECO:0000313" key="3">
    <source>
        <dbReference type="EMBL" id="ADI01673.1"/>
    </source>
</evidence>
<dbReference type="Proteomes" id="UP000000378">
    <property type="component" value="Chromosome"/>
</dbReference>
<dbReference type="InterPro" id="IPR050847">
    <property type="entry name" value="SASP_DNA-binding"/>
</dbReference>
<dbReference type="KEGG" id="slp:Slip_0893"/>
<comment type="function">
    <text evidence="1">SASP are bound to spore DNA. They are double-stranded DNA-binding proteins that cause DNA to change to an a-like conformation. They protect the DNA backbone from chemical and enzymatic cleavage and are thus involved in dormant spore's high resistance to UV light.</text>
</comment>
<dbReference type="Pfam" id="PF00269">
    <property type="entry name" value="SASP"/>
    <property type="match status" value="1"/>
</dbReference>
<dbReference type="STRING" id="643648.Slip_0893"/>
<dbReference type="GO" id="GO:0006265">
    <property type="term" value="P:DNA topological change"/>
    <property type="evidence" value="ECO:0007669"/>
    <property type="project" value="InterPro"/>
</dbReference>
<keyword evidence="2" id="KW-0749">Sporulation</keyword>
<evidence type="ECO:0000313" key="4">
    <source>
        <dbReference type="Proteomes" id="UP000000378"/>
    </source>
</evidence>
<dbReference type="GO" id="GO:0030435">
    <property type="term" value="P:sporulation resulting in formation of a cellular spore"/>
    <property type="evidence" value="ECO:0007669"/>
    <property type="project" value="UniProtKB-KW"/>
</dbReference>
<dbReference type="OrthoDB" id="1683773at2"/>
<dbReference type="PANTHER" id="PTHR36107:SF1">
    <property type="entry name" value="SMALL, ACID-SOLUBLE SPORE PROTEIN A"/>
    <property type="match status" value="1"/>
</dbReference>
<gene>
    <name evidence="3" type="ordered locus">Slip_0893</name>
</gene>
<accession>D7CLT8</accession>
<dbReference type="EMBL" id="CP002048">
    <property type="protein sequence ID" value="ADI01673.1"/>
    <property type="molecule type" value="Genomic_DNA"/>
</dbReference>
<dbReference type="InterPro" id="IPR038300">
    <property type="entry name" value="SASP_sf_alpha/beta"/>
</dbReference>
<reference evidence="4" key="1">
    <citation type="journal article" date="2010" name="Stand. Genomic Sci.">
        <title>Complete genome sequence of Syntrophothermus lipocalidus type strain (TGB-C1T).</title>
        <authorList>
            <consortium name="US DOE Joint Genome Institute (JGI-PGF)"/>
            <person name="Djao O."/>
            <person name="Zhang X."/>
            <person name="Lucas S."/>
            <person name="Lapidus A."/>
            <person name="Glavina Del Rio T."/>
            <person name="Nolan M."/>
            <person name="Tice H."/>
            <person name="Cheng J."/>
            <person name="Han C."/>
            <person name="Tapia R."/>
            <person name="Goodwin L."/>
            <person name="Pitluck S."/>
            <person name="Liolios K."/>
            <person name="Ivanova N."/>
            <person name="Mavromatis K."/>
            <person name="Mikhailova N."/>
            <person name="Ovchinnikova G."/>
            <person name="Pati A."/>
            <person name="Brambilla E."/>
            <person name="Chen A."/>
            <person name="Palaniappan K."/>
            <person name="Land M."/>
            <person name="Hauser L."/>
            <person name="Chang Y."/>
            <person name="Jeffries C."/>
            <person name="Rohde M."/>
            <person name="Sikorski J."/>
            <person name="Spring S."/>
            <person name="Goker M."/>
            <person name="Detter J."/>
            <person name="Woyke T."/>
            <person name="Bristow J."/>
            <person name="Eisen J."/>
            <person name="Markowitz V."/>
            <person name="Hugenholtz P."/>
            <person name="Kyrpides N."/>
            <person name="Klenk H."/>
        </authorList>
    </citation>
    <scope>NUCLEOTIDE SEQUENCE [LARGE SCALE GENOMIC DNA]</scope>
    <source>
        <strain evidence="4">DSM 12680 / TGB-C1</strain>
    </source>
</reference>
<dbReference type="AlphaFoldDB" id="D7CLT8"/>
<dbReference type="GO" id="GO:0003690">
    <property type="term" value="F:double-stranded DNA binding"/>
    <property type="evidence" value="ECO:0007669"/>
    <property type="project" value="InterPro"/>
</dbReference>